<dbReference type="Proteomes" id="UP000191055">
    <property type="component" value="Unassembled WGS sequence"/>
</dbReference>
<keyword evidence="3" id="KW-1185">Reference proteome</keyword>
<dbReference type="Pfam" id="PF02469">
    <property type="entry name" value="Fasciclin"/>
    <property type="match status" value="1"/>
</dbReference>
<proteinExistence type="predicted"/>
<evidence type="ECO:0000259" key="1">
    <source>
        <dbReference type="PROSITE" id="PS50213"/>
    </source>
</evidence>
<dbReference type="STRING" id="889453.SAMN03080601_00814"/>
<dbReference type="AlphaFoldDB" id="A0A1T5CG55"/>
<dbReference type="InterPro" id="IPR000782">
    <property type="entry name" value="FAS1_domain"/>
</dbReference>
<dbReference type="InterPro" id="IPR036378">
    <property type="entry name" value="FAS1_dom_sf"/>
</dbReference>
<name>A0A1T5CG55_9BACT</name>
<reference evidence="2 3" key="1">
    <citation type="submission" date="2017-02" db="EMBL/GenBank/DDBJ databases">
        <authorList>
            <person name="Peterson S.W."/>
        </authorList>
    </citation>
    <scope>NUCLEOTIDE SEQUENCE [LARGE SCALE GENOMIC DNA]</scope>
    <source>
        <strain evidence="2 3">DSM 24412</strain>
    </source>
</reference>
<dbReference type="Gene3D" id="2.30.180.10">
    <property type="entry name" value="FAS1 domain"/>
    <property type="match status" value="2"/>
</dbReference>
<dbReference type="EMBL" id="FUYV01000003">
    <property type="protein sequence ID" value="SKB58437.1"/>
    <property type="molecule type" value="Genomic_DNA"/>
</dbReference>
<dbReference type="PROSITE" id="PS50213">
    <property type="entry name" value="FAS1"/>
    <property type="match status" value="1"/>
</dbReference>
<evidence type="ECO:0000313" key="2">
    <source>
        <dbReference type="EMBL" id="SKB58437.1"/>
    </source>
</evidence>
<protein>
    <submittedName>
        <fullName evidence="2">Uncaracterized surface protein containing fasciclin (FAS1) repeats</fullName>
    </submittedName>
</protein>
<dbReference type="PANTHER" id="PTHR10900:SF77">
    <property type="entry name" value="FI19380P1"/>
    <property type="match status" value="1"/>
</dbReference>
<dbReference type="PANTHER" id="PTHR10900">
    <property type="entry name" value="PERIOSTIN-RELATED"/>
    <property type="match status" value="1"/>
</dbReference>
<dbReference type="SMART" id="SM00554">
    <property type="entry name" value="FAS1"/>
    <property type="match status" value="1"/>
</dbReference>
<dbReference type="SUPFAM" id="SSF82153">
    <property type="entry name" value="FAS1 domain"/>
    <property type="match status" value="1"/>
</dbReference>
<organism evidence="2 3">
    <name type="scientific">Alkalitalea saponilacus</name>
    <dbReference type="NCBI Taxonomy" id="889453"/>
    <lineage>
        <taxon>Bacteria</taxon>
        <taxon>Pseudomonadati</taxon>
        <taxon>Bacteroidota</taxon>
        <taxon>Bacteroidia</taxon>
        <taxon>Marinilabiliales</taxon>
        <taxon>Marinilabiliaceae</taxon>
        <taxon>Alkalitalea</taxon>
    </lineage>
</organism>
<dbReference type="OrthoDB" id="1119934at2"/>
<dbReference type="InterPro" id="IPR050904">
    <property type="entry name" value="Adhesion/Biosynth-related"/>
</dbReference>
<evidence type="ECO:0000313" key="3">
    <source>
        <dbReference type="Proteomes" id="UP000191055"/>
    </source>
</evidence>
<feature type="domain" description="FAS1" evidence="1">
    <location>
        <begin position="54"/>
        <end position="193"/>
    </location>
</feature>
<sequence length="652" mass="74050">MDSKNIFNQKRNTFKVMNVLTKSLPAIMLVLSVGLFSGCNDDDIGENYYTFRGETIGQYIEARPERFSEFEKMLELSGVMGLLNAYGSYTVFLPENDAMIALYSSRGKSSVEDFPVDTIRRIVHDHIIRNFEVPSMEFTAGTLPYLTMTGRSLNIQIQSTGGGYNFVVNELSVIRNRDIAAHNGIIHVIDKVIEPSDLTVVEAFSQDDRFSLMYQALVETELYQELLKIRDEDYVIPAEYADLPVTNNIGSLNVVPQERLYGFTIFAVSDVTLAEYGINSLEDMAAYAATVYDRMYPNDSGIEDITNRRNSLNRFIAYHLVNKKLPRHLLIEAYDNTGSNSTESHSVKSVDMFEYIEPMAPNTLLEIRTFRDNNEYDVFNMIPSSGQAIRLVLDNVDNDALNGVYHEIDGILLYNEEVEQMLSSKRIRMNSASFFPELTNNNIRVGNRRGGYPSERYYFPRGYIERVDVSETTEFGYFNSDDRFVNYQGDEVFLLGMYEFTIVTPPVPPGTYEVRFGFVATGNRGAAQLYWNGIPSGIPLDLSRNAGHASIGYIAPGSDPNDPEGFENDRMMRNRGYMKAPASFRVINGTWYGHSTQSARQGPSALRRILGIYTFDEAKNHEFTVRAARSGEFMFDYLEFVPVEVLEFEDIY</sequence>
<dbReference type="RefSeq" id="WP_079556601.1">
    <property type="nucleotide sequence ID" value="NZ_CP021904.1"/>
</dbReference>
<gene>
    <name evidence="2" type="ORF">SAMN03080601_00814</name>
</gene>
<accession>A0A1T5CG55</accession>
<dbReference type="KEGG" id="asx:CDL62_12300"/>